<organism evidence="1 2">
    <name type="scientific">Roseiconus nitratireducens</name>
    <dbReference type="NCBI Taxonomy" id="2605748"/>
    <lineage>
        <taxon>Bacteria</taxon>
        <taxon>Pseudomonadati</taxon>
        <taxon>Planctomycetota</taxon>
        <taxon>Planctomycetia</taxon>
        <taxon>Pirellulales</taxon>
        <taxon>Pirellulaceae</taxon>
        <taxon>Roseiconus</taxon>
    </lineage>
</organism>
<protein>
    <submittedName>
        <fullName evidence="1">Uncharacterized protein</fullName>
    </submittedName>
</protein>
<keyword evidence="2" id="KW-1185">Reference proteome</keyword>
<accession>A0A5M6D3Q3</accession>
<reference evidence="1 2" key="1">
    <citation type="submission" date="2019-08" db="EMBL/GenBank/DDBJ databases">
        <authorList>
            <person name="Dhanesh K."/>
            <person name="Kumar G."/>
            <person name="Sasikala C."/>
            <person name="Venkata Ramana C."/>
        </authorList>
    </citation>
    <scope>NUCLEOTIDE SEQUENCE [LARGE SCALE GENOMIC DNA]</scope>
    <source>
        <strain evidence="1 2">JC645</strain>
    </source>
</reference>
<sequence>MRNIIKLVTANEICSYVRDQLLQTEVLRRSYDQGGLVASVLRRFARLPRFFYQPSADTITVADEGGGEVTEFIESPHFSPWWGGIQLRDYENKLVQDLYYLHEIEHAGTMPYGPDTRHSLRDPVTFKNKIRDNEHEASTLSEMTIYCEFPELRKHSFAHEIFVDRFLFCDGDFDRVNVRMLQRWRDEPDLVKKEMMYARAAVLTGPKVSSDDLAAYWLKRFYSQGREWTKIWTNPKGESKQLPRGGRFALVESAMVRFREQCEAAGREAALDEHLGWLRSSDVTGGTEVPFFDEARAFCESYLRHKLRYFESLRNIGKQTETHYTAAKAGSSI</sequence>
<comment type="caution">
    <text evidence="1">The sequence shown here is derived from an EMBL/GenBank/DDBJ whole genome shotgun (WGS) entry which is preliminary data.</text>
</comment>
<dbReference type="RefSeq" id="WP_150077268.1">
    <property type="nucleotide sequence ID" value="NZ_VWOX01000008.1"/>
</dbReference>
<dbReference type="Proteomes" id="UP000324479">
    <property type="component" value="Unassembled WGS sequence"/>
</dbReference>
<evidence type="ECO:0000313" key="1">
    <source>
        <dbReference type="EMBL" id="KAA5542121.1"/>
    </source>
</evidence>
<dbReference type="EMBL" id="VWOX01000008">
    <property type="protein sequence ID" value="KAA5542121.1"/>
    <property type="molecule type" value="Genomic_DNA"/>
</dbReference>
<dbReference type="AlphaFoldDB" id="A0A5M6D3Q3"/>
<evidence type="ECO:0000313" key="2">
    <source>
        <dbReference type="Proteomes" id="UP000324479"/>
    </source>
</evidence>
<gene>
    <name evidence="1" type="ORF">FYK55_15035</name>
</gene>
<proteinExistence type="predicted"/>
<name>A0A5M6D3Q3_9BACT</name>